<comment type="caution">
    <text evidence="1">The sequence shown here is derived from an EMBL/GenBank/DDBJ whole genome shotgun (WGS) entry which is preliminary data.</text>
</comment>
<protein>
    <submittedName>
        <fullName evidence="1">Uncharacterized protein</fullName>
    </submittedName>
</protein>
<organism evidence="1 2">
    <name type="scientific">Polyplosphaeria fusca</name>
    <dbReference type="NCBI Taxonomy" id="682080"/>
    <lineage>
        <taxon>Eukaryota</taxon>
        <taxon>Fungi</taxon>
        <taxon>Dikarya</taxon>
        <taxon>Ascomycota</taxon>
        <taxon>Pezizomycotina</taxon>
        <taxon>Dothideomycetes</taxon>
        <taxon>Pleosporomycetidae</taxon>
        <taxon>Pleosporales</taxon>
        <taxon>Tetraplosphaeriaceae</taxon>
        <taxon>Polyplosphaeria</taxon>
    </lineage>
</organism>
<accession>A0A9P4V1U3</accession>
<reference evidence="1" key="1">
    <citation type="journal article" date="2020" name="Stud. Mycol.">
        <title>101 Dothideomycetes genomes: a test case for predicting lifestyles and emergence of pathogens.</title>
        <authorList>
            <person name="Haridas S."/>
            <person name="Albert R."/>
            <person name="Binder M."/>
            <person name="Bloem J."/>
            <person name="Labutti K."/>
            <person name="Salamov A."/>
            <person name="Andreopoulos B."/>
            <person name="Baker S."/>
            <person name="Barry K."/>
            <person name="Bills G."/>
            <person name="Bluhm B."/>
            <person name="Cannon C."/>
            <person name="Castanera R."/>
            <person name="Culley D."/>
            <person name="Daum C."/>
            <person name="Ezra D."/>
            <person name="Gonzalez J."/>
            <person name="Henrissat B."/>
            <person name="Kuo A."/>
            <person name="Liang C."/>
            <person name="Lipzen A."/>
            <person name="Lutzoni F."/>
            <person name="Magnuson J."/>
            <person name="Mondo S."/>
            <person name="Nolan M."/>
            <person name="Ohm R."/>
            <person name="Pangilinan J."/>
            <person name="Park H.-J."/>
            <person name="Ramirez L."/>
            <person name="Alfaro M."/>
            <person name="Sun H."/>
            <person name="Tritt A."/>
            <person name="Yoshinaga Y."/>
            <person name="Zwiers L.-H."/>
            <person name="Turgeon B."/>
            <person name="Goodwin S."/>
            <person name="Spatafora J."/>
            <person name="Crous P."/>
            <person name="Grigoriev I."/>
        </authorList>
    </citation>
    <scope>NUCLEOTIDE SEQUENCE</scope>
    <source>
        <strain evidence="1">CBS 125425</strain>
    </source>
</reference>
<name>A0A9P4V1U3_9PLEO</name>
<dbReference type="Proteomes" id="UP000799444">
    <property type="component" value="Unassembled WGS sequence"/>
</dbReference>
<dbReference type="AlphaFoldDB" id="A0A9P4V1U3"/>
<keyword evidence="2" id="KW-1185">Reference proteome</keyword>
<evidence type="ECO:0000313" key="1">
    <source>
        <dbReference type="EMBL" id="KAF2733576.1"/>
    </source>
</evidence>
<sequence length="166" mass="18239">MTRLTPREPFFVVSLAPHSQQELGWASAALGTWACVRAMVCGDGCWVWFVGDTWATGRGGRKRVYLGKDIEVIMSRWISQYVLCVHALQLFLGLQDRTAGAIRTHCAKTRFRSFEKKHGALRRGRGRGVPDGCLSFQDPARRGLRTDLAGPGLGCAVFGATGRDAD</sequence>
<gene>
    <name evidence="1" type="ORF">EJ04DRAFT_268129</name>
</gene>
<dbReference type="EMBL" id="ML996159">
    <property type="protein sequence ID" value="KAF2733576.1"/>
    <property type="molecule type" value="Genomic_DNA"/>
</dbReference>
<proteinExistence type="predicted"/>
<evidence type="ECO:0000313" key="2">
    <source>
        <dbReference type="Proteomes" id="UP000799444"/>
    </source>
</evidence>